<accession>A0A1H8WWB7</accession>
<reference evidence="5" key="1">
    <citation type="submission" date="2016-10" db="EMBL/GenBank/DDBJ databases">
        <authorList>
            <person name="Varghese N."/>
            <person name="Submissions S."/>
        </authorList>
    </citation>
    <scope>NUCLEOTIDE SEQUENCE [LARGE SCALE GENOMIC DNA]</scope>
    <source>
        <strain evidence="5">CGMCC 1.10121</strain>
    </source>
</reference>
<dbReference type="GO" id="GO:0004065">
    <property type="term" value="F:arylsulfatase activity"/>
    <property type="evidence" value="ECO:0007669"/>
    <property type="project" value="TreeGrafter"/>
</dbReference>
<dbReference type="RefSeq" id="WP_170864965.1">
    <property type="nucleotide sequence ID" value="NZ_FODV01000047.1"/>
</dbReference>
<evidence type="ECO:0000256" key="2">
    <source>
        <dbReference type="SAM" id="MobiDB-lite"/>
    </source>
</evidence>
<evidence type="ECO:0000256" key="1">
    <source>
        <dbReference type="ARBA" id="ARBA00008779"/>
    </source>
</evidence>
<dbReference type="AlphaFoldDB" id="A0A1H8WWB7"/>
<dbReference type="PANTHER" id="PTHR42693">
    <property type="entry name" value="ARYLSULFATASE FAMILY MEMBER"/>
    <property type="match status" value="1"/>
</dbReference>
<evidence type="ECO:0000259" key="3">
    <source>
        <dbReference type="Pfam" id="PF00884"/>
    </source>
</evidence>
<dbReference type="Pfam" id="PF00884">
    <property type="entry name" value="Sulfatase"/>
    <property type="match status" value="1"/>
</dbReference>
<dbReference type="InterPro" id="IPR017850">
    <property type="entry name" value="Alkaline_phosphatase_core_sf"/>
</dbReference>
<dbReference type="SUPFAM" id="SSF53649">
    <property type="entry name" value="Alkaline phosphatase-like"/>
    <property type="match status" value="1"/>
</dbReference>
<evidence type="ECO:0000313" key="4">
    <source>
        <dbReference type="EMBL" id="SEP31783.1"/>
    </source>
</evidence>
<gene>
    <name evidence="4" type="ORF">SAMN04487948_1475</name>
</gene>
<dbReference type="OrthoDB" id="3164at2157"/>
<sequence>MDSSNVVWLIFDSIRGDRTSLGNDGPDTTPNLERIGEDDDGIATTCFSHAIWSQPSVASMMTGTHPSHHGAGLHNEVIPKQIETVAERCSMANLTTEAVSVNPYFSDSTGADRGFDRFDYFDLKSLVGECSLSSLLSFAANVRKFSGGLTVEKRKHNPDYLLNEIVKDRLENLSQSKEQFFFAAHYHGVHHPYYPAPHYQSNIGINRSDADFAFESSKDVYETIANRCPFSDPEIESIRGAYDALVAQTDALIGDLLFHIDSLGLDENTIVVITSDHGDLLAEYDLFSHKLLLSDELINVPIAVRGSERLSEIELPVFQHIDVMQTVLEEIGVNTDGMQGRLLPEEAPEFAITQRGKETKRQTIEKAREHDPKFDPEIVPPGLSTSIRTKDWKLVSWDEGEVLFEPPNESDDLSPENKEIVSELSQKLSEWTNENGEPVMDETSQDFDDDVRDRLADLGYVAE</sequence>
<comment type="similarity">
    <text evidence="1">Belongs to the sulfatase family.</text>
</comment>
<proteinExistence type="inferred from homology"/>
<keyword evidence="5" id="KW-1185">Reference proteome</keyword>
<name>A0A1H8WWB7_9EURY</name>
<dbReference type="InterPro" id="IPR000917">
    <property type="entry name" value="Sulfatase_N"/>
</dbReference>
<dbReference type="Proteomes" id="UP000199126">
    <property type="component" value="Unassembled WGS sequence"/>
</dbReference>
<evidence type="ECO:0000313" key="5">
    <source>
        <dbReference type="Proteomes" id="UP000199126"/>
    </source>
</evidence>
<feature type="region of interest" description="Disordered" evidence="2">
    <location>
        <begin position="355"/>
        <end position="382"/>
    </location>
</feature>
<dbReference type="Gene3D" id="3.40.720.10">
    <property type="entry name" value="Alkaline Phosphatase, subunit A"/>
    <property type="match status" value="1"/>
</dbReference>
<dbReference type="CDD" id="cd16148">
    <property type="entry name" value="sulfatase_like"/>
    <property type="match status" value="1"/>
</dbReference>
<dbReference type="InterPro" id="IPR050738">
    <property type="entry name" value="Sulfatase"/>
</dbReference>
<dbReference type="EMBL" id="FODV01000047">
    <property type="protein sequence ID" value="SEP31783.1"/>
    <property type="molecule type" value="Genomic_DNA"/>
</dbReference>
<feature type="domain" description="Sulfatase N-terminal" evidence="3">
    <location>
        <begin position="4"/>
        <end position="331"/>
    </location>
</feature>
<protein>
    <submittedName>
        <fullName evidence="4">Uncharacterized sulfatase</fullName>
    </submittedName>
</protein>
<organism evidence="4 5">
    <name type="scientific">Halogranum amylolyticum</name>
    <dbReference type="NCBI Taxonomy" id="660520"/>
    <lineage>
        <taxon>Archaea</taxon>
        <taxon>Methanobacteriati</taxon>
        <taxon>Methanobacteriota</taxon>
        <taxon>Stenosarchaea group</taxon>
        <taxon>Halobacteria</taxon>
        <taxon>Halobacteriales</taxon>
        <taxon>Haloferacaceae</taxon>
    </lineage>
</organism>
<dbReference type="PANTHER" id="PTHR42693:SF33">
    <property type="entry name" value="ARYLSULFATASE"/>
    <property type="match status" value="1"/>
</dbReference>
<feature type="compositionally biased region" description="Basic and acidic residues" evidence="2">
    <location>
        <begin position="355"/>
        <end position="376"/>
    </location>
</feature>